<reference evidence="3 4" key="1">
    <citation type="journal article" date="2021" name="DNA Res.">
        <title>Genome analysis of Candida subhashii reveals its hybrid nature and dual mitochondrial genome conformations.</title>
        <authorList>
            <person name="Mixao V."/>
            <person name="Hegedusova E."/>
            <person name="Saus E."/>
            <person name="Pryszcz L.P."/>
            <person name="Cillingova A."/>
            <person name="Nosek J."/>
            <person name="Gabaldon T."/>
        </authorList>
    </citation>
    <scope>NUCLEOTIDE SEQUENCE [LARGE SCALE GENOMIC DNA]</scope>
    <source>
        <strain evidence="3 4">CBS 10753</strain>
    </source>
</reference>
<dbReference type="Pfam" id="PF03999">
    <property type="entry name" value="MAP65_ASE1"/>
    <property type="match status" value="1"/>
</dbReference>
<evidence type="ECO:0000256" key="1">
    <source>
        <dbReference type="SAM" id="Coils"/>
    </source>
</evidence>
<accession>A0A8J5UJP1</accession>
<dbReference type="InterPro" id="IPR007145">
    <property type="entry name" value="MAP65_Ase1_PRC1"/>
</dbReference>
<dbReference type="RefSeq" id="XP_049264960.1">
    <property type="nucleotide sequence ID" value="XM_049405431.1"/>
</dbReference>
<dbReference type="GO" id="GO:0051256">
    <property type="term" value="P:mitotic spindle midzone assembly"/>
    <property type="evidence" value="ECO:0007669"/>
    <property type="project" value="TreeGrafter"/>
</dbReference>
<dbReference type="AlphaFoldDB" id="A0A8J5UJP1"/>
<dbReference type="OrthoDB" id="642895at2759"/>
<dbReference type="PANTHER" id="PTHR19321:SF41">
    <property type="entry name" value="FASCETTO-RELATED"/>
    <property type="match status" value="1"/>
</dbReference>
<protein>
    <submittedName>
        <fullName evidence="3">ASE1</fullName>
    </submittedName>
</protein>
<dbReference type="GO" id="GO:0005737">
    <property type="term" value="C:cytoplasm"/>
    <property type="evidence" value="ECO:0007669"/>
    <property type="project" value="TreeGrafter"/>
</dbReference>
<feature type="compositionally biased region" description="Polar residues" evidence="2">
    <location>
        <begin position="702"/>
        <end position="715"/>
    </location>
</feature>
<dbReference type="GO" id="GO:1990023">
    <property type="term" value="C:mitotic spindle midzone"/>
    <property type="evidence" value="ECO:0007669"/>
    <property type="project" value="TreeGrafter"/>
</dbReference>
<dbReference type="PANTHER" id="PTHR19321">
    <property type="entry name" value="PROTEIN REGULATOR OF CYTOKINESIS 1 PRC1-RELATED"/>
    <property type="match status" value="1"/>
</dbReference>
<dbReference type="EMBL" id="JAGSYN010000066">
    <property type="protein sequence ID" value="KAG7664728.1"/>
    <property type="molecule type" value="Genomic_DNA"/>
</dbReference>
<feature type="coiled-coil region" evidence="1">
    <location>
        <begin position="566"/>
        <end position="593"/>
    </location>
</feature>
<keyword evidence="1" id="KW-0175">Coiled coil</keyword>
<name>A0A8J5UJP1_9ASCO</name>
<keyword evidence="4" id="KW-1185">Reference proteome</keyword>
<dbReference type="Proteomes" id="UP000694255">
    <property type="component" value="Unassembled WGS sequence"/>
</dbReference>
<comment type="caution">
    <text evidence="3">The sequence shown here is derived from an EMBL/GenBank/DDBJ whole genome shotgun (WGS) entry which is preliminary data.</text>
</comment>
<gene>
    <name evidence="3" type="ORF">J8A68_001753</name>
</gene>
<evidence type="ECO:0000256" key="2">
    <source>
        <dbReference type="SAM" id="MobiDB-lite"/>
    </source>
</evidence>
<organism evidence="3 4">
    <name type="scientific">[Candida] subhashii</name>
    <dbReference type="NCBI Taxonomy" id="561895"/>
    <lineage>
        <taxon>Eukaryota</taxon>
        <taxon>Fungi</taxon>
        <taxon>Dikarya</taxon>
        <taxon>Ascomycota</taxon>
        <taxon>Saccharomycotina</taxon>
        <taxon>Pichiomycetes</taxon>
        <taxon>Debaryomycetaceae</taxon>
        <taxon>Spathaspora</taxon>
    </lineage>
</organism>
<feature type="region of interest" description="Disordered" evidence="2">
    <location>
        <begin position="687"/>
        <end position="759"/>
    </location>
</feature>
<sequence>MDSESNRTNPLTAQLNEAHIQHSPNIVLQSSYTHSMAFTVNGANLEKEPLANPVGTEDQLVRKHFDNITTTVQTTLEELDEVYNTIGYSVEEKSEKKSEIFNEIQSTIRDFADNIHREKTQIEDECEWLRKQTKVILSMINDSKGERNLSLMDRGLLFSNQNSYEEGYKQQVLADLSERQSQQNFSDFVETDSNNPFLVKQKSIGQEFETMLRNIPNLSLIQLKTKLNSIIFHVLQIFVNQFRQFNNLNLNYAELKEVIGDFISKEDNQSIISSIPSRAEAEFHKKVLDQFEEITTKLNSLSSSATKHCVDNSSIIDASPRKTSVPRKASGQIDANSSPERELLSSLRDINRHLVNIIRGLRFPKISQDLLNVLSDEINESRTEMNIRKDKVSQIICNCFAYIESLQMTDASLEEIQKKSEYSEAEQVFLDIDTLQAIGRDPVEFGLNNVHVEFLMKFENILRSLKESRQQQWDKYSKSCTELWGKLGEGDAYINDFLARNRPLTEISLLNFQMELNKLYQKRSQFIEQFISDTKNEIEKMWSIMFYSTENKQEFEFYGYDPNRDDQNKETVLAKHEEELSRLKEEYHSKKTVLDLYNELNELVKDQEFLQKSSMDSSRLLSKNSCKILLNEEKIRKKINKNFPRVIEELKNEVKRYNSQAILEEKKPMTINGEDLLQKVLRIESSQRSSGARIGKAPKTAGHTNVSKRSIQTHRSPQRVLKSPIRPRQNSRSRDASPNKKHNPPSGMRVGRAPLGRTFNNPTTIRLTNAINSSLLHNSPTLSIESPMQASKNNSLMSRIPPFDLKPLNNPLSAMSPGTGNSTILSAMDNNSPLRGYNFSTSSPVPKRAINQNQLAHGSDDKENSSPFVLSPIKINSKYLEHNVPSRRKSSVSTCDSSTLIGEDFTGWRQERIKEANES</sequence>
<evidence type="ECO:0000313" key="3">
    <source>
        <dbReference type="EMBL" id="KAG7664728.1"/>
    </source>
</evidence>
<proteinExistence type="predicted"/>
<dbReference type="GO" id="GO:0008017">
    <property type="term" value="F:microtubule binding"/>
    <property type="evidence" value="ECO:0007669"/>
    <property type="project" value="InterPro"/>
</dbReference>
<dbReference type="GeneID" id="73468554"/>
<evidence type="ECO:0000313" key="4">
    <source>
        <dbReference type="Proteomes" id="UP000694255"/>
    </source>
</evidence>